<dbReference type="InterPro" id="IPR005119">
    <property type="entry name" value="LysR_subst-bd"/>
</dbReference>
<keyword evidence="7" id="KW-1185">Reference proteome</keyword>
<keyword evidence="3" id="KW-0238">DNA-binding</keyword>
<comment type="similarity">
    <text evidence="1">Belongs to the LysR transcriptional regulatory family.</text>
</comment>
<sequence>MKLKQVEYVLAVAEAGSFTGAARRCHTVQSALSHQVAQLESELGVTLFERNSRSVRLTEAGRVFVQQGRQALEAVQRITDEVVASTGEVRGRLSMGTISTLTSPDPIELLARFHRRFPHVRVELVMEGSEKMLAKLEERRLDVAFIGVWPGETVPSSLCSRSLCNEELVALMSPSHPLTAHDTVTLGQLASCPVVDFPVGSSAHRQSAEAFAAQGLEYTVQFEVSTVQHLVAIVRQGLAVGLIPQSLSHQLTDVSTRRVDNAPQRSVRVVWPKTASPATRALLALLAVEDEGA</sequence>
<comment type="caution">
    <text evidence="6">The sequence shown here is derived from an EMBL/GenBank/DDBJ whole genome shotgun (WGS) entry which is preliminary data.</text>
</comment>
<dbReference type="Pfam" id="PF00126">
    <property type="entry name" value="HTH_1"/>
    <property type="match status" value="1"/>
</dbReference>
<dbReference type="InterPro" id="IPR000847">
    <property type="entry name" value="LysR_HTH_N"/>
</dbReference>
<dbReference type="InterPro" id="IPR036390">
    <property type="entry name" value="WH_DNA-bd_sf"/>
</dbReference>
<dbReference type="PANTHER" id="PTHR30346">
    <property type="entry name" value="TRANSCRIPTIONAL DUAL REGULATOR HCAR-RELATED"/>
    <property type="match status" value="1"/>
</dbReference>
<evidence type="ECO:0000256" key="4">
    <source>
        <dbReference type="ARBA" id="ARBA00023163"/>
    </source>
</evidence>
<proteinExistence type="inferred from homology"/>
<reference evidence="6 7" key="1">
    <citation type="submission" date="2012-09" db="EMBL/GenBank/DDBJ databases">
        <title>Genome Sequence of alkane-degrading Bacterium Alcanivorax venustensis ISO4.</title>
        <authorList>
            <person name="Lai Q."/>
            <person name="Shao Z."/>
        </authorList>
    </citation>
    <scope>NUCLEOTIDE SEQUENCE [LARGE SCALE GENOMIC DNA]</scope>
    <source>
        <strain evidence="6 7">ISO4</strain>
    </source>
</reference>
<dbReference type="Proteomes" id="UP000644441">
    <property type="component" value="Unassembled WGS sequence"/>
</dbReference>
<evidence type="ECO:0000256" key="2">
    <source>
        <dbReference type="ARBA" id="ARBA00023015"/>
    </source>
</evidence>
<dbReference type="PRINTS" id="PR00039">
    <property type="entry name" value="HTHLYSR"/>
</dbReference>
<dbReference type="InterPro" id="IPR036388">
    <property type="entry name" value="WH-like_DNA-bd_sf"/>
</dbReference>
<evidence type="ECO:0000313" key="6">
    <source>
        <dbReference type="EMBL" id="MBF5052926.1"/>
    </source>
</evidence>
<evidence type="ECO:0000313" key="7">
    <source>
        <dbReference type="Proteomes" id="UP000644441"/>
    </source>
</evidence>
<dbReference type="SUPFAM" id="SSF53850">
    <property type="entry name" value="Periplasmic binding protein-like II"/>
    <property type="match status" value="1"/>
</dbReference>
<organism evidence="6 7">
    <name type="scientific">Alloalcanivorax venustensis ISO4</name>
    <dbReference type="NCBI Taxonomy" id="1177184"/>
    <lineage>
        <taxon>Bacteria</taxon>
        <taxon>Pseudomonadati</taxon>
        <taxon>Pseudomonadota</taxon>
        <taxon>Gammaproteobacteria</taxon>
        <taxon>Oceanospirillales</taxon>
        <taxon>Alcanivoracaceae</taxon>
        <taxon>Alloalcanivorax</taxon>
    </lineage>
</organism>
<evidence type="ECO:0000256" key="1">
    <source>
        <dbReference type="ARBA" id="ARBA00009437"/>
    </source>
</evidence>
<keyword evidence="2" id="KW-0805">Transcription regulation</keyword>
<dbReference type="Gene3D" id="1.10.10.10">
    <property type="entry name" value="Winged helix-like DNA-binding domain superfamily/Winged helix DNA-binding domain"/>
    <property type="match status" value="1"/>
</dbReference>
<dbReference type="SUPFAM" id="SSF46785">
    <property type="entry name" value="Winged helix' DNA-binding domain"/>
    <property type="match status" value="1"/>
</dbReference>
<feature type="domain" description="HTH lysR-type" evidence="5">
    <location>
        <begin position="1"/>
        <end position="58"/>
    </location>
</feature>
<dbReference type="PROSITE" id="PS50931">
    <property type="entry name" value="HTH_LYSR"/>
    <property type="match status" value="1"/>
</dbReference>
<name>A0ABS0AHD3_9GAMM</name>
<dbReference type="EMBL" id="ARXR01000009">
    <property type="protein sequence ID" value="MBF5052926.1"/>
    <property type="molecule type" value="Genomic_DNA"/>
</dbReference>
<dbReference type="RefSeq" id="WP_194855784.1">
    <property type="nucleotide sequence ID" value="NZ_ARXR01000009.1"/>
</dbReference>
<protein>
    <submittedName>
        <fullName evidence="6">LysR family transcriptional regulator</fullName>
    </submittedName>
</protein>
<dbReference type="PANTHER" id="PTHR30346:SF30">
    <property type="entry name" value="SMALL NEUTRAL PROTEASE REGULATORY PROTEIN"/>
    <property type="match status" value="1"/>
</dbReference>
<dbReference type="Gene3D" id="3.40.190.290">
    <property type="match status" value="1"/>
</dbReference>
<evidence type="ECO:0000259" key="5">
    <source>
        <dbReference type="PROSITE" id="PS50931"/>
    </source>
</evidence>
<dbReference type="Pfam" id="PF03466">
    <property type="entry name" value="LysR_substrate"/>
    <property type="match status" value="1"/>
</dbReference>
<evidence type="ECO:0000256" key="3">
    <source>
        <dbReference type="ARBA" id="ARBA00023125"/>
    </source>
</evidence>
<accession>A0ABS0AHD3</accession>
<keyword evidence="4" id="KW-0804">Transcription</keyword>
<gene>
    <name evidence="6" type="ORF">ISO4_01528</name>
</gene>